<reference evidence="1 3" key="1">
    <citation type="journal article" date="2014" name="BMC Genomics">
        <title>Genome sequence of Anopheles sinensis provides insight into genetics basis of mosquito competence for malaria parasites.</title>
        <authorList>
            <person name="Zhou D."/>
            <person name="Zhang D."/>
            <person name="Ding G."/>
            <person name="Shi L."/>
            <person name="Hou Q."/>
            <person name="Ye Y."/>
            <person name="Xu Y."/>
            <person name="Zhou H."/>
            <person name="Xiong C."/>
            <person name="Li S."/>
            <person name="Yu J."/>
            <person name="Hong S."/>
            <person name="Yu X."/>
            <person name="Zou P."/>
            <person name="Chen C."/>
            <person name="Chang X."/>
            <person name="Wang W."/>
            <person name="Lv Y."/>
            <person name="Sun Y."/>
            <person name="Ma L."/>
            <person name="Shen B."/>
            <person name="Zhu C."/>
        </authorList>
    </citation>
    <scope>NUCLEOTIDE SEQUENCE [LARGE SCALE GENOMIC DNA]</scope>
</reference>
<proteinExistence type="predicted"/>
<sequence>MHTILGVCNLAQEGKKIPPVDKGAKIFTPKLDEAMKRNKMGESSRPLGILGRLHLARRGLCSAFGCGNAFTEPCNSEGPRKASRRGVMKGDVNTLARFALSQPVGPVGVMGMECNNLQPMVMQIRQHS</sequence>
<name>A0A084WTC3_ANOSI</name>
<protein>
    <submittedName>
        <fullName evidence="1 2">Uncharacterized protein</fullName>
    </submittedName>
</protein>
<evidence type="ECO:0000313" key="3">
    <source>
        <dbReference type="Proteomes" id="UP000030765"/>
    </source>
</evidence>
<dbReference type="EMBL" id="KE525420">
    <property type="protein sequence ID" value="KFB53467.1"/>
    <property type="molecule type" value="Genomic_DNA"/>
</dbReference>
<gene>
    <name evidence="1" type="ORF">ZHAS_00021974</name>
</gene>
<dbReference type="EMBL" id="ATLV01026883">
    <property type="status" value="NOT_ANNOTATED_CDS"/>
    <property type="molecule type" value="Genomic_DNA"/>
</dbReference>
<dbReference type="Proteomes" id="UP000030765">
    <property type="component" value="Unassembled WGS sequence"/>
</dbReference>
<evidence type="ECO:0000313" key="1">
    <source>
        <dbReference type="EMBL" id="KFB53467.1"/>
    </source>
</evidence>
<dbReference type="AlphaFoldDB" id="A0A084WTC3"/>
<reference evidence="2" key="2">
    <citation type="submission" date="2020-05" db="UniProtKB">
        <authorList>
            <consortium name="EnsemblMetazoa"/>
        </authorList>
    </citation>
    <scope>IDENTIFICATION</scope>
</reference>
<evidence type="ECO:0000313" key="2">
    <source>
        <dbReference type="EnsemblMetazoa" id="ASIC021974-PA"/>
    </source>
</evidence>
<dbReference type="VEuPathDB" id="VectorBase:ASIC021974"/>
<organism evidence="1">
    <name type="scientific">Anopheles sinensis</name>
    <name type="common">Mosquito</name>
    <dbReference type="NCBI Taxonomy" id="74873"/>
    <lineage>
        <taxon>Eukaryota</taxon>
        <taxon>Metazoa</taxon>
        <taxon>Ecdysozoa</taxon>
        <taxon>Arthropoda</taxon>
        <taxon>Hexapoda</taxon>
        <taxon>Insecta</taxon>
        <taxon>Pterygota</taxon>
        <taxon>Neoptera</taxon>
        <taxon>Endopterygota</taxon>
        <taxon>Diptera</taxon>
        <taxon>Nematocera</taxon>
        <taxon>Culicoidea</taxon>
        <taxon>Culicidae</taxon>
        <taxon>Anophelinae</taxon>
        <taxon>Anopheles</taxon>
    </lineage>
</organism>
<dbReference type="EnsemblMetazoa" id="ASIC021974-RA">
    <property type="protein sequence ID" value="ASIC021974-PA"/>
    <property type="gene ID" value="ASIC021974"/>
</dbReference>
<accession>A0A084WTC3</accession>
<keyword evidence="3" id="KW-1185">Reference proteome</keyword>